<keyword evidence="1" id="KW-0812">Transmembrane</keyword>
<dbReference type="Proteomes" id="UP000501076">
    <property type="component" value="Plasmid pFDU301A"/>
</dbReference>
<feature type="transmembrane region" description="Helical" evidence="1">
    <location>
        <begin position="41"/>
        <end position="64"/>
    </location>
</feature>
<dbReference type="EMBL" id="CP045273">
    <property type="protein sequence ID" value="QJX80432.1"/>
    <property type="molecule type" value="Genomic_DNA"/>
</dbReference>
<geneLocation type="plasmid" evidence="3">
    <name>pfdu301a</name>
</geneLocation>
<sequence length="207" mass="24440">MQRKKINENTLKVIETLLYISLIVTLIALPKYLITDITNNFYFPIFIDVLLIISITIVIWKRFLNAYFKKEMPNKNLQVTFVILALICLLTSFNSYLNTYRQIEHNYKQTEYNEYIFHHTSERVKNVTIHKEESDSGLNKYYVSFAEGMKYEVDSKVYYIIKGGFDNGDLEDDISYTVPEKYDLTIGFLLNNERVKTKITGADITWY</sequence>
<organism evidence="2 3">
    <name type="scientific">Priestia megaterium</name>
    <name type="common">Bacillus megaterium</name>
    <dbReference type="NCBI Taxonomy" id="1404"/>
    <lineage>
        <taxon>Bacteria</taxon>
        <taxon>Bacillati</taxon>
        <taxon>Bacillota</taxon>
        <taxon>Bacilli</taxon>
        <taxon>Bacillales</taxon>
        <taxon>Bacillaceae</taxon>
        <taxon>Priestia</taxon>
    </lineage>
</organism>
<evidence type="ECO:0000313" key="2">
    <source>
        <dbReference type="EMBL" id="QJX80432.1"/>
    </source>
</evidence>
<reference evidence="2 3" key="1">
    <citation type="submission" date="2019-10" db="EMBL/GenBank/DDBJ databases">
        <title>Complete genome sequences for adaption low water activity.</title>
        <authorList>
            <person name="Zhao L."/>
            <person name="Zhong J."/>
        </authorList>
    </citation>
    <scope>NUCLEOTIDE SEQUENCE [LARGE SCALE GENOMIC DNA]</scope>
    <source>
        <strain evidence="2 3">FDU301</strain>
        <plasmid evidence="3">pfdu301a</plasmid>
    </source>
</reference>
<name>A0A6M6E0B4_PRIMG</name>
<keyword evidence="2" id="KW-0614">Plasmid</keyword>
<dbReference type="RefSeq" id="WP_171778422.1">
    <property type="nucleotide sequence ID" value="NZ_CP045273.1"/>
</dbReference>
<gene>
    <name evidence="2" type="ORF">FDZ14_30560</name>
</gene>
<protein>
    <submittedName>
        <fullName evidence="2">Uncharacterized protein</fullName>
    </submittedName>
</protein>
<evidence type="ECO:0000313" key="3">
    <source>
        <dbReference type="Proteomes" id="UP000501076"/>
    </source>
</evidence>
<accession>A0A6M6E0B4</accession>
<dbReference type="AlphaFoldDB" id="A0A6M6E0B4"/>
<proteinExistence type="predicted"/>
<keyword evidence="1" id="KW-0472">Membrane</keyword>
<feature type="transmembrane region" description="Helical" evidence="1">
    <location>
        <begin position="76"/>
        <end position="97"/>
    </location>
</feature>
<evidence type="ECO:0000256" key="1">
    <source>
        <dbReference type="SAM" id="Phobius"/>
    </source>
</evidence>
<feature type="transmembrane region" description="Helical" evidence="1">
    <location>
        <begin position="12"/>
        <end position="29"/>
    </location>
</feature>
<keyword evidence="1" id="KW-1133">Transmembrane helix</keyword>